<feature type="transmembrane region" description="Helical" evidence="7">
    <location>
        <begin position="341"/>
        <end position="366"/>
    </location>
</feature>
<dbReference type="GO" id="GO:0005886">
    <property type="term" value="C:plasma membrane"/>
    <property type="evidence" value="ECO:0007669"/>
    <property type="project" value="UniProtKB-SubCell"/>
</dbReference>
<keyword evidence="4 7" id="KW-1133">Transmembrane helix</keyword>
<dbReference type="KEGG" id="sus:Acid_5578"/>
<protein>
    <recommendedName>
        <fullName evidence="11">Permease</fullName>
    </recommendedName>
</protein>
<dbReference type="eggNOG" id="COG0577">
    <property type="taxonomic scope" value="Bacteria"/>
</dbReference>
<dbReference type="EMBL" id="CP000473">
    <property type="protein sequence ID" value="ABJ86525.1"/>
    <property type="molecule type" value="Genomic_DNA"/>
</dbReference>
<evidence type="ECO:0000256" key="2">
    <source>
        <dbReference type="ARBA" id="ARBA00022475"/>
    </source>
</evidence>
<dbReference type="InterPro" id="IPR025857">
    <property type="entry name" value="MacB_PCD"/>
</dbReference>
<keyword evidence="3 7" id="KW-0812">Transmembrane</keyword>
<evidence type="ECO:0000259" key="9">
    <source>
        <dbReference type="Pfam" id="PF12704"/>
    </source>
</evidence>
<dbReference type="PANTHER" id="PTHR30572:SF4">
    <property type="entry name" value="ABC TRANSPORTER PERMEASE YTRF"/>
    <property type="match status" value="1"/>
</dbReference>
<evidence type="ECO:0000313" key="10">
    <source>
        <dbReference type="EMBL" id="ABJ86525.1"/>
    </source>
</evidence>
<organism evidence="10">
    <name type="scientific">Solibacter usitatus (strain Ellin6076)</name>
    <dbReference type="NCBI Taxonomy" id="234267"/>
    <lineage>
        <taxon>Bacteria</taxon>
        <taxon>Pseudomonadati</taxon>
        <taxon>Acidobacteriota</taxon>
        <taxon>Terriglobia</taxon>
        <taxon>Bryobacterales</taxon>
        <taxon>Solibacteraceae</taxon>
        <taxon>Candidatus Solibacter</taxon>
    </lineage>
</organism>
<comment type="subcellular location">
    <subcellularLocation>
        <location evidence="1">Cell membrane</location>
        <topology evidence="1">Multi-pass membrane protein</topology>
    </subcellularLocation>
</comment>
<dbReference type="Pfam" id="PF02687">
    <property type="entry name" value="FtsX"/>
    <property type="match status" value="2"/>
</dbReference>
<dbReference type="HOGENOM" id="CLU_009433_1_0_0"/>
<feature type="domain" description="ABC3 transporter permease C-terminal" evidence="8">
    <location>
        <begin position="348"/>
        <end position="465"/>
    </location>
</feature>
<proteinExistence type="inferred from homology"/>
<accession>Q01UZ0</accession>
<evidence type="ECO:0000256" key="3">
    <source>
        <dbReference type="ARBA" id="ARBA00022692"/>
    </source>
</evidence>
<dbReference type="PANTHER" id="PTHR30572">
    <property type="entry name" value="MEMBRANE COMPONENT OF TRANSPORTER-RELATED"/>
    <property type="match status" value="1"/>
</dbReference>
<feature type="transmembrane region" description="Helical" evidence="7">
    <location>
        <begin position="798"/>
        <end position="817"/>
    </location>
</feature>
<evidence type="ECO:0000259" key="8">
    <source>
        <dbReference type="Pfam" id="PF02687"/>
    </source>
</evidence>
<dbReference type="InterPro" id="IPR047928">
    <property type="entry name" value="Perm_prefix_1"/>
</dbReference>
<evidence type="ECO:0000256" key="4">
    <source>
        <dbReference type="ARBA" id="ARBA00022989"/>
    </source>
</evidence>
<feature type="transmembrane region" description="Helical" evidence="7">
    <location>
        <begin position="829"/>
        <end position="851"/>
    </location>
</feature>
<feature type="transmembrane region" description="Helical" evidence="7">
    <location>
        <begin position="739"/>
        <end position="762"/>
    </location>
</feature>
<dbReference type="InterPro" id="IPR050250">
    <property type="entry name" value="Macrolide_Exporter_MacB"/>
</dbReference>
<evidence type="ECO:0000256" key="7">
    <source>
        <dbReference type="SAM" id="Phobius"/>
    </source>
</evidence>
<dbReference type="Pfam" id="PF12704">
    <property type="entry name" value="MacB_PCD"/>
    <property type="match status" value="2"/>
</dbReference>
<reference evidence="10" key="1">
    <citation type="submission" date="2006-10" db="EMBL/GenBank/DDBJ databases">
        <title>Complete sequence of Solibacter usitatus Ellin6076.</title>
        <authorList>
            <consortium name="US DOE Joint Genome Institute"/>
            <person name="Copeland A."/>
            <person name="Lucas S."/>
            <person name="Lapidus A."/>
            <person name="Barry K."/>
            <person name="Detter J.C."/>
            <person name="Glavina del Rio T."/>
            <person name="Hammon N."/>
            <person name="Israni S."/>
            <person name="Dalin E."/>
            <person name="Tice H."/>
            <person name="Pitluck S."/>
            <person name="Thompson L.S."/>
            <person name="Brettin T."/>
            <person name="Bruce D."/>
            <person name="Han C."/>
            <person name="Tapia R."/>
            <person name="Gilna P."/>
            <person name="Schmutz J."/>
            <person name="Larimer F."/>
            <person name="Land M."/>
            <person name="Hauser L."/>
            <person name="Kyrpides N."/>
            <person name="Mikhailova N."/>
            <person name="Janssen P.H."/>
            <person name="Kuske C.R."/>
            <person name="Richardson P."/>
        </authorList>
    </citation>
    <scope>NUCLEOTIDE SEQUENCE</scope>
    <source>
        <strain evidence="10">Ellin6076</strain>
    </source>
</reference>
<keyword evidence="2" id="KW-1003">Cell membrane</keyword>
<name>Q01UZ0_SOLUE</name>
<dbReference type="InterPro" id="IPR003838">
    <property type="entry name" value="ABC3_permease_C"/>
</dbReference>
<feature type="domain" description="ABC3 transporter permease C-terminal" evidence="8">
    <location>
        <begin position="746"/>
        <end position="855"/>
    </location>
</feature>
<feature type="transmembrane region" description="Helical" evidence="7">
    <location>
        <begin position="397"/>
        <end position="418"/>
    </location>
</feature>
<keyword evidence="5 7" id="KW-0472">Membrane</keyword>
<comment type="similarity">
    <text evidence="6">Belongs to the ABC-4 integral membrane protein family.</text>
</comment>
<evidence type="ECO:0000256" key="6">
    <source>
        <dbReference type="ARBA" id="ARBA00038076"/>
    </source>
</evidence>
<feature type="domain" description="MacB-like periplasmic core" evidence="9">
    <location>
        <begin position="85"/>
        <end position="295"/>
    </location>
</feature>
<dbReference type="GO" id="GO:0022857">
    <property type="term" value="F:transmembrane transporter activity"/>
    <property type="evidence" value="ECO:0007669"/>
    <property type="project" value="TreeGrafter"/>
</dbReference>
<evidence type="ECO:0000256" key="1">
    <source>
        <dbReference type="ARBA" id="ARBA00004651"/>
    </source>
</evidence>
<dbReference type="InterPro" id="IPR017800">
    <property type="entry name" value="ADOP"/>
</dbReference>
<evidence type="ECO:0008006" key="11">
    <source>
        <dbReference type="Google" id="ProtNLM"/>
    </source>
</evidence>
<gene>
    <name evidence="10" type="ordered locus">Acid_5578</name>
</gene>
<dbReference type="AlphaFoldDB" id="Q01UZ0"/>
<dbReference type="NCBIfam" id="NF038403">
    <property type="entry name" value="perm_prefix_1"/>
    <property type="match status" value="1"/>
</dbReference>
<feature type="transmembrane region" description="Helical" evidence="7">
    <location>
        <begin position="438"/>
        <end position="462"/>
    </location>
</feature>
<feature type="transmembrane region" description="Helical" evidence="7">
    <location>
        <begin position="483"/>
        <end position="508"/>
    </location>
</feature>
<feature type="transmembrane region" description="Helical" evidence="7">
    <location>
        <begin position="83"/>
        <end position="105"/>
    </location>
</feature>
<sequence>MWLRGKRAEAELSAELRYHFDRMIDDLVAAGVAPEEARRRARLEFGGVEQVKEECRDVRGRWVEDLGKDLRYAVRTLRRSPGFLLVSVLSLALGIGANTAIFSLINAVMLRTLPVAEPERLVQITRLRASGKPGVVSYPLFVYFRDSLKSVSGVTAELESGTMISMDGTEEEVSTELIWGDFYTVLRMKPAAGRLLVAGDDRAAVISYRYWQRRFGASPAALGKTLLFQDKAFTIVGVTPASYHGTTPGRDPDITMSGSMMLSERQRRDAGFNFLSMMGRLAPGVTAEQANAELQVIWQAFVQRMAAAAPEKNRPEILRQRAGVLSASGGFNWLYDDYSKALLVLMGVVGLVLLLACANLSGLLLARAASRQREISIRLAMGAGGGRLIRQFLAESLVLAALGGCAGLLVARWFSATLVGMMANGGKLLLSTAPDGRVFGFTALLSLAVCVGAGLAPGLHALRVSLNPGLKQTRGGGHRRLSRALVIAQLSISMVLLVGATLFVGTLVKLYSAERGVRTEGVLTFGVKYMAPYLPARGRAVQAAVVERLAALPGVTVASAASGIPMGGGGWTRAVQVEGYKFRADENEEVEFNVIAPRFFATVGTPVAAGREFEERDADGGRRVAIVNESFARYFFGGEPALGRRVTSASVAYEIVGVVQDVRTSLRHDVARTLYVPWRQSEGEQPRNYSFLARVERGDPMRLAPLLDRVLREADPGLRVVRPQSFAAFVDGTIVTERIMAILGGLFGLLALTVACLGIFGVTAFQVSRRTNEIGLRMALGALRGNIVLMVLREAAGMMFVGCAIGAAAALTLTGLAREMLFGITAQEPAVFAVAAAVLGAAAIAAAWLPARRASLVDPMTALRHE</sequence>
<evidence type="ECO:0000256" key="5">
    <source>
        <dbReference type="ARBA" id="ARBA00023136"/>
    </source>
</evidence>
<feature type="domain" description="MacB-like periplasmic core" evidence="9">
    <location>
        <begin position="491"/>
        <end position="699"/>
    </location>
</feature>
<dbReference type="NCBIfam" id="TIGR03434">
    <property type="entry name" value="ADOP"/>
    <property type="match status" value="1"/>
</dbReference>
<dbReference type="InParanoid" id="Q01UZ0"/>
<dbReference type="STRING" id="234267.Acid_5578"/>